<dbReference type="PANTHER" id="PTHR43235">
    <property type="entry name" value="GLUTAMINE AMIDOTRANSFERASE PB2B2.05-RELATED"/>
    <property type="match status" value="1"/>
</dbReference>
<dbReference type="PROSITE" id="PS51273">
    <property type="entry name" value="GATASE_TYPE_1"/>
    <property type="match status" value="1"/>
</dbReference>
<dbReference type="InterPro" id="IPR011697">
    <property type="entry name" value="Peptidase_C26"/>
</dbReference>
<sequence length="248" mass="26182">MIDSPQPAVAVTMDFEVFQHYHHWRAMLGGIVAAGATPLTIDCRQPRTDLEQLIGMVDGLILLGGADVNPELYGGPSADPLISPGPRALDDNEVSALEIALRRGMPILGVCRGAQLANVALGGTLFADLARDRPGSAVHRTTAADLDGATHTVDVRPDTLLASWIGTAGRIPVNSYHHQGFDTLAPSVRASATAEDGLVEAFEIATAQLVAVQWHPEILWPTDEYSAGLMRGFVSSCADRSPAAGARC</sequence>
<keyword evidence="1" id="KW-0378">Hydrolase</keyword>
<dbReference type="PANTHER" id="PTHR43235:SF1">
    <property type="entry name" value="GLUTAMINE AMIDOTRANSFERASE PB2B2.05-RELATED"/>
    <property type="match status" value="1"/>
</dbReference>
<evidence type="ECO:0000313" key="1">
    <source>
        <dbReference type="EMBL" id="BBX32466.1"/>
    </source>
</evidence>
<evidence type="ECO:0000313" key="2">
    <source>
        <dbReference type="Proteomes" id="UP000465622"/>
    </source>
</evidence>
<dbReference type="CDD" id="cd01745">
    <property type="entry name" value="GATase1_2"/>
    <property type="match status" value="1"/>
</dbReference>
<reference evidence="1 2" key="1">
    <citation type="journal article" date="2019" name="Emerg. Microbes Infect.">
        <title>Comprehensive subspecies identification of 175 nontuberculous mycobacteria species based on 7547 genomic profiles.</title>
        <authorList>
            <person name="Matsumoto Y."/>
            <person name="Kinjo T."/>
            <person name="Motooka D."/>
            <person name="Nabeya D."/>
            <person name="Jung N."/>
            <person name="Uechi K."/>
            <person name="Horii T."/>
            <person name="Iida T."/>
            <person name="Fujita J."/>
            <person name="Nakamura S."/>
        </authorList>
    </citation>
    <scope>NUCLEOTIDE SEQUENCE [LARGE SCALE GENOMIC DNA]</scope>
    <source>
        <strain evidence="1 2">JCM 12375</strain>
    </source>
</reference>
<dbReference type="SUPFAM" id="SSF52317">
    <property type="entry name" value="Class I glutamine amidotransferase-like"/>
    <property type="match status" value="1"/>
</dbReference>
<dbReference type="Proteomes" id="UP000465622">
    <property type="component" value="Chromosome"/>
</dbReference>
<dbReference type="Pfam" id="PF07722">
    <property type="entry name" value="Peptidase_C26"/>
    <property type="match status" value="1"/>
</dbReference>
<dbReference type="RefSeq" id="WP_163642149.1">
    <property type="nucleotide sequence ID" value="NZ_AP022567.1"/>
</dbReference>
<keyword evidence="2" id="KW-1185">Reference proteome</keyword>
<proteinExistence type="predicted"/>
<dbReference type="InterPro" id="IPR029062">
    <property type="entry name" value="Class_I_gatase-like"/>
</dbReference>
<accession>A0ABN5Y476</accession>
<protein>
    <submittedName>
        <fullName evidence="1">Gamma-glutamyl-gamma-aminobutyrate hydrolase</fullName>
    </submittedName>
</protein>
<dbReference type="GO" id="GO:0016787">
    <property type="term" value="F:hydrolase activity"/>
    <property type="evidence" value="ECO:0007669"/>
    <property type="project" value="UniProtKB-KW"/>
</dbReference>
<dbReference type="EMBL" id="AP022567">
    <property type="protein sequence ID" value="BBX32466.1"/>
    <property type="molecule type" value="Genomic_DNA"/>
</dbReference>
<name>A0ABN5Y476_MYCME</name>
<dbReference type="InterPro" id="IPR044668">
    <property type="entry name" value="PuuD-like"/>
</dbReference>
<organism evidence="1 2">
    <name type="scientific">Mycolicibacterium mageritense</name>
    <name type="common">Mycobacterium mageritense</name>
    <dbReference type="NCBI Taxonomy" id="53462"/>
    <lineage>
        <taxon>Bacteria</taxon>
        <taxon>Bacillati</taxon>
        <taxon>Actinomycetota</taxon>
        <taxon>Actinomycetes</taxon>
        <taxon>Mycobacteriales</taxon>
        <taxon>Mycobacteriaceae</taxon>
        <taxon>Mycolicibacterium</taxon>
    </lineage>
</organism>
<dbReference type="Gene3D" id="3.40.50.880">
    <property type="match status" value="1"/>
</dbReference>
<gene>
    <name evidence="1" type="ORF">MMAGJ_17480</name>
</gene>